<accession>A0A811UBR5</accession>
<sequence>MRKYVDTSKISPSSVDRLKMEKGKISKDSKMSSKRIKNVFHTCFRTCDTGVYRYQYHTVYGHQRAEQISPICKINKPFAIEIELIQTKTQCYREPNGETPAIDQEYYRVLSALPLQGKKGVNG</sequence>
<comment type="caution">
    <text evidence="1">The sequence shown here is derived from an EMBL/GenBank/DDBJ whole genome shotgun (WGS) entry which is preliminary data.</text>
</comment>
<reference evidence="1" key="1">
    <citation type="submission" date="2020-11" db="EMBL/GenBank/DDBJ databases">
        <authorList>
            <person name="Whitehead M."/>
        </authorList>
    </citation>
    <scope>NUCLEOTIDE SEQUENCE</scope>
    <source>
        <strain evidence="1">EGII</strain>
    </source>
</reference>
<protein>
    <submittedName>
        <fullName evidence="1">(Mediterranean fruit fly) hypothetical protein</fullName>
    </submittedName>
</protein>
<gene>
    <name evidence="1" type="ORF">CCAP1982_LOCUS5386</name>
</gene>
<dbReference type="EMBL" id="CAJHJT010000012">
    <property type="protein sequence ID" value="CAD6996702.1"/>
    <property type="molecule type" value="Genomic_DNA"/>
</dbReference>
<evidence type="ECO:0000313" key="2">
    <source>
        <dbReference type="Proteomes" id="UP000606786"/>
    </source>
</evidence>
<dbReference type="AlphaFoldDB" id="A0A811UBR5"/>
<organism evidence="1 2">
    <name type="scientific">Ceratitis capitata</name>
    <name type="common">Mediterranean fruit fly</name>
    <name type="synonym">Tephritis capitata</name>
    <dbReference type="NCBI Taxonomy" id="7213"/>
    <lineage>
        <taxon>Eukaryota</taxon>
        <taxon>Metazoa</taxon>
        <taxon>Ecdysozoa</taxon>
        <taxon>Arthropoda</taxon>
        <taxon>Hexapoda</taxon>
        <taxon>Insecta</taxon>
        <taxon>Pterygota</taxon>
        <taxon>Neoptera</taxon>
        <taxon>Endopterygota</taxon>
        <taxon>Diptera</taxon>
        <taxon>Brachycera</taxon>
        <taxon>Muscomorpha</taxon>
        <taxon>Tephritoidea</taxon>
        <taxon>Tephritidae</taxon>
        <taxon>Ceratitis</taxon>
        <taxon>Ceratitis</taxon>
    </lineage>
</organism>
<proteinExistence type="predicted"/>
<evidence type="ECO:0000313" key="1">
    <source>
        <dbReference type="EMBL" id="CAD6996702.1"/>
    </source>
</evidence>
<name>A0A811UBR5_CERCA</name>
<dbReference type="Proteomes" id="UP000606786">
    <property type="component" value="Unassembled WGS sequence"/>
</dbReference>
<keyword evidence="2" id="KW-1185">Reference proteome</keyword>